<dbReference type="SUPFAM" id="SSF46689">
    <property type="entry name" value="Homeodomain-like"/>
    <property type="match status" value="1"/>
</dbReference>
<organism evidence="9">
    <name type="scientific">Callorhinchus milii</name>
    <name type="common">Ghost shark</name>
    <dbReference type="NCBI Taxonomy" id="7868"/>
    <lineage>
        <taxon>Eukaryota</taxon>
        <taxon>Metazoa</taxon>
        <taxon>Chordata</taxon>
        <taxon>Craniata</taxon>
        <taxon>Vertebrata</taxon>
        <taxon>Chondrichthyes</taxon>
        <taxon>Holocephali</taxon>
        <taxon>Chimaeriformes</taxon>
        <taxon>Callorhinchidae</taxon>
        <taxon>Callorhinchus</taxon>
    </lineage>
</organism>
<dbReference type="InterPro" id="IPR020479">
    <property type="entry name" value="HD_metazoa"/>
</dbReference>
<dbReference type="InterPro" id="IPR001356">
    <property type="entry name" value="HD"/>
</dbReference>
<reference evidence="11" key="2">
    <citation type="journal article" date="2007" name="PLoS Biol.">
        <title>Survey sequencing and comparative analysis of the elephant shark (Callorhinchus milii) genome.</title>
        <authorList>
            <person name="Venkatesh B."/>
            <person name="Kirkness E.F."/>
            <person name="Loh Y.H."/>
            <person name="Halpern A.L."/>
            <person name="Lee A.P."/>
            <person name="Johnson J."/>
            <person name="Dandona N."/>
            <person name="Viswanathan L.D."/>
            <person name="Tay A."/>
            <person name="Venter J.C."/>
            <person name="Strausberg R.L."/>
            <person name="Brenner S."/>
        </authorList>
    </citation>
    <scope>NUCLEOTIDE SEQUENCE [LARGE SCALE GENOMIC DNA]</scope>
</reference>
<keyword evidence="4 5" id="KW-0539">Nucleus</keyword>
<dbReference type="Ensembl" id="ENSCMIT00000004284.1">
    <property type="protein sequence ID" value="ENSCMIP00000004128.1"/>
    <property type="gene ID" value="ENSCMIG00000002479.1"/>
</dbReference>
<dbReference type="Proteomes" id="UP000314986">
    <property type="component" value="Unassembled WGS sequence"/>
</dbReference>
<dbReference type="PROSITE" id="PS00027">
    <property type="entry name" value="HOMEOBOX_1"/>
    <property type="match status" value="1"/>
</dbReference>
<dbReference type="AlphaFoldDB" id="V9LD41"/>
<evidence type="ECO:0000313" key="11">
    <source>
        <dbReference type="Proteomes" id="UP000314986"/>
    </source>
</evidence>
<evidence type="ECO:0000256" key="3">
    <source>
        <dbReference type="ARBA" id="ARBA00023155"/>
    </source>
</evidence>
<proteinExistence type="evidence at transcript level"/>
<dbReference type="PANTHER" id="PTHR24340:SF73">
    <property type="entry name" value="HOMEOBOX PROTEIN BAGPIPE-RELATED"/>
    <property type="match status" value="1"/>
</dbReference>
<dbReference type="STRING" id="7868.ENSCMIP00000004128"/>
<evidence type="ECO:0000256" key="7">
    <source>
        <dbReference type="SAM" id="MobiDB-lite"/>
    </source>
</evidence>
<evidence type="ECO:0000256" key="5">
    <source>
        <dbReference type="PROSITE-ProRule" id="PRU00108"/>
    </source>
</evidence>
<dbReference type="PROSITE" id="PS50071">
    <property type="entry name" value="HOMEOBOX_2"/>
    <property type="match status" value="1"/>
</dbReference>
<dbReference type="InterPro" id="IPR009057">
    <property type="entry name" value="Homeodomain-like_sf"/>
</dbReference>
<accession>V9LD41</accession>
<dbReference type="InterPro" id="IPR017970">
    <property type="entry name" value="Homeobox_CS"/>
</dbReference>
<feature type="DNA-binding region" description="Homeobox" evidence="5">
    <location>
        <begin position="99"/>
        <end position="158"/>
    </location>
</feature>
<sequence>MSAYPKPLTPFLIQDILSHKASPDPDRDRPPISRPAQGKGGGLPRVAFEAASRSPAQHGPSTGAAETDRCRRTSQQEPERPTSPETKNLSRNSPKNSRKKRSRAAFSHTQVLELENRFNLQKYLSAPERLDLASALKLTETQVKIWFQNRRYKTKRRLLAAGRNLGTKIDPSPLPTPDDDVHLTPILSIYQQYPYLYCLSPW</sequence>
<dbReference type="Pfam" id="PF00046">
    <property type="entry name" value="Homeodomain"/>
    <property type="match status" value="1"/>
</dbReference>
<reference evidence="11" key="1">
    <citation type="journal article" date="2006" name="Science">
        <title>Ancient noncoding elements conserved in the human genome.</title>
        <authorList>
            <person name="Venkatesh B."/>
            <person name="Kirkness E.F."/>
            <person name="Loh Y.H."/>
            <person name="Halpern A.L."/>
            <person name="Lee A.P."/>
            <person name="Johnson J."/>
            <person name="Dandona N."/>
            <person name="Viswanathan L.D."/>
            <person name="Tay A."/>
            <person name="Venter J.C."/>
            <person name="Strausberg R.L."/>
            <person name="Brenner S."/>
        </authorList>
    </citation>
    <scope>NUCLEOTIDE SEQUENCE [LARGE SCALE GENOMIC DNA]</scope>
</reference>
<dbReference type="InterPro" id="IPR050394">
    <property type="entry name" value="Homeobox_NK-like"/>
</dbReference>
<keyword evidence="3 5" id="KW-0371">Homeobox</keyword>
<comment type="subcellular location">
    <subcellularLocation>
        <location evidence="1 5 6">Nucleus</location>
    </subcellularLocation>
</comment>
<keyword evidence="2 5" id="KW-0238">DNA-binding</keyword>
<feature type="domain" description="Homeobox" evidence="8">
    <location>
        <begin position="97"/>
        <end position="157"/>
    </location>
</feature>
<evidence type="ECO:0000313" key="9">
    <source>
        <dbReference type="EMBL" id="AFP10644.1"/>
    </source>
</evidence>
<dbReference type="GO" id="GO:0000978">
    <property type="term" value="F:RNA polymerase II cis-regulatory region sequence-specific DNA binding"/>
    <property type="evidence" value="ECO:0007669"/>
    <property type="project" value="TreeGrafter"/>
</dbReference>
<dbReference type="EMBL" id="JW878127">
    <property type="protein sequence ID" value="AFP10644.1"/>
    <property type="molecule type" value="mRNA"/>
</dbReference>
<evidence type="ECO:0000313" key="10">
    <source>
        <dbReference type="Ensembl" id="ENSCMIP00000004128.1"/>
    </source>
</evidence>
<keyword evidence="11" id="KW-1185">Reference proteome</keyword>
<evidence type="ECO:0000256" key="2">
    <source>
        <dbReference type="ARBA" id="ARBA00023125"/>
    </source>
</evidence>
<dbReference type="GeneTree" id="ENSGT00940000165452"/>
<dbReference type="Gene3D" id="1.10.10.60">
    <property type="entry name" value="Homeodomain-like"/>
    <property type="match status" value="1"/>
</dbReference>
<feature type="compositionally biased region" description="Basic and acidic residues" evidence="7">
    <location>
        <begin position="17"/>
        <end position="31"/>
    </location>
</feature>
<feature type="region of interest" description="Disordered" evidence="7">
    <location>
        <begin position="1"/>
        <end position="105"/>
    </location>
</feature>
<dbReference type="GO" id="GO:0030154">
    <property type="term" value="P:cell differentiation"/>
    <property type="evidence" value="ECO:0007669"/>
    <property type="project" value="TreeGrafter"/>
</dbReference>
<evidence type="ECO:0000259" key="8">
    <source>
        <dbReference type="PROSITE" id="PS50071"/>
    </source>
</evidence>
<dbReference type="PRINTS" id="PR00024">
    <property type="entry name" value="HOMEOBOX"/>
</dbReference>
<feature type="compositionally biased region" description="Polar residues" evidence="7">
    <location>
        <begin position="83"/>
        <end position="95"/>
    </location>
</feature>
<evidence type="ECO:0000256" key="1">
    <source>
        <dbReference type="ARBA" id="ARBA00004123"/>
    </source>
</evidence>
<evidence type="ECO:0000256" key="6">
    <source>
        <dbReference type="RuleBase" id="RU000682"/>
    </source>
</evidence>
<name>V9LD41_CALMI</name>
<reference evidence="10" key="4">
    <citation type="submission" date="2025-05" db="UniProtKB">
        <authorList>
            <consortium name="Ensembl"/>
        </authorList>
    </citation>
    <scope>IDENTIFICATION</scope>
</reference>
<dbReference type="SMART" id="SM00389">
    <property type="entry name" value="HOX"/>
    <property type="match status" value="1"/>
</dbReference>
<dbReference type="OMA" id="NYHCYPY"/>
<dbReference type="GO" id="GO:0005634">
    <property type="term" value="C:nucleus"/>
    <property type="evidence" value="ECO:0007669"/>
    <property type="project" value="UniProtKB-SubCell"/>
</dbReference>
<dbReference type="PANTHER" id="PTHR24340">
    <property type="entry name" value="HOMEOBOX PROTEIN NKX"/>
    <property type="match status" value="1"/>
</dbReference>
<dbReference type="CDD" id="cd00086">
    <property type="entry name" value="homeodomain"/>
    <property type="match status" value="1"/>
</dbReference>
<evidence type="ECO:0000256" key="4">
    <source>
        <dbReference type="ARBA" id="ARBA00023242"/>
    </source>
</evidence>
<dbReference type="GO" id="GO:0000981">
    <property type="term" value="F:DNA-binding transcription factor activity, RNA polymerase II-specific"/>
    <property type="evidence" value="ECO:0007669"/>
    <property type="project" value="InterPro"/>
</dbReference>
<protein>
    <submittedName>
        <fullName evidence="10">Homeobox protein Nkx-3.1-like</fullName>
    </submittedName>
    <submittedName>
        <fullName evidence="9">NK3 homeobox 1</fullName>
    </submittedName>
</protein>
<reference evidence="9 11" key="3">
    <citation type="journal article" date="2014" name="Nature">
        <title>Elephant shark genome provides unique insights into gnathostome evolution.</title>
        <authorList>
            <consortium name="International Elephant Shark Genome Sequencing Consortium"/>
            <person name="Venkatesh B."/>
            <person name="Lee A.P."/>
            <person name="Ravi V."/>
            <person name="Maurya A.K."/>
            <person name="Lian M.M."/>
            <person name="Swann J.B."/>
            <person name="Ohta Y."/>
            <person name="Flajnik M.F."/>
            <person name="Sutoh Y."/>
            <person name="Kasahara M."/>
            <person name="Hoon S."/>
            <person name="Gangu V."/>
            <person name="Roy S.W."/>
            <person name="Irimia M."/>
            <person name="Korzh V."/>
            <person name="Kondrychyn I."/>
            <person name="Lim Z.W."/>
            <person name="Tay B.H."/>
            <person name="Tohari S."/>
            <person name="Kong K.W."/>
            <person name="Ho S."/>
            <person name="Lorente-Galdos B."/>
            <person name="Quilez J."/>
            <person name="Marques-Bonet T."/>
            <person name="Raney B.J."/>
            <person name="Ingham P.W."/>
            <person name="Tay A."/>
            <person name="Hillier L.W."/>
            <person name="Minx P."/>
            <person name="Boehm T."/>
            <person name="Wilson R.K."/>
            <person name="Brenner S."/>
            <person name="Warren W.C."/>
        </authorList>
    </citation>
    <scope>NUCLEOTIDE SEQUENCE</scope>
    <source>
        <tissue evidence="9">Gills</tissue>
    </source>
</reference>